<dbReference type="PANTHER" id="PTHR45641">
    <property type="entry name" value="TETRATRICOPEPTIDE REPEAT PROTEIN (AFU_ORTHOLOGUE AFUA_6G03870)"/>
    <property type="match status" value="1"/>
</dbReference>
<dbReference type="SMART" id="SM00028">
    <property type="entry name" value="TPR"/>
    <property type="match status" value="4"/>
</dbReference>
<keyword evidence="3" id="KW-0175">Coiled coil</keyword>
<evidence type="ECO:0000313" key="4">
    <source>
        <dbReference type="EMBL" id="MBN8661064.1"/>
    </source>
</evidence>
<evidence type="ECO:0000256" key="2">
    <source>
        <dbReference type="ARBA" id="ARBA00022803"/>
    </source>
</evidence>
<keyword evidence="2" id="KW-0802">TPR repeat</keyword>
<dbReference type="AlphaFoldDB" id="A0A8J7P7S3"/>
<dbReference type="EMBL" id="JAFLCK010000016">
    <property type="protein sequence ID" value="MBN8661064.1"/>
    <property type="molecule type" value="Genomic_DNA"/>
</dbReference>
<dbReference type="Proteomes" id="UP000664277">
    <property type="component" value="Unassembled WGS sequence"/>
</dbReference>
<sequence length="295" mass="32960">MSKGKRETTIAQALKSAYFGMPIFMESLKQLDFDHAALARTYISEGRLEEAEKLYQTALAVAEQVHGAQSQEAIPPLTNLANFHFERADFAKARVYLERLFNLLSAQDWLAYARTGGQLASCLEWCAENDQAEKVLLATIRSAEKGLGCEHEVTQTLLLELGNHYVRVGVYVAARAVFEELVELFTSLCPESVALIDVYARLADVYDKMSLYEDRIAILEKQLALQEKSEQRAISLASTLVSLGDAYGAAASYFRDRAMAQKALQSFERALSIYENQGNLPSAQILKQRMQRLTA</sequence>
<evidence type="ECO:0000256" key="1">
    <source>
        <dbReference type="ARBA" id="ARBA00022737"/>
    </source>
</evidence>
<accession>A0A8J7P7S3</accession>
<organism evidence="4 5">
    <name type="scientific">Candidatus Obscuribacter phosphatis</name>
    <dbReference type="NCBI Taxonomy" id="1906157"/>
    <lineage>
        <taxon>Bacteria</taxon>
        <taxon>Bacillati</taxon>
        <taxon>Candidatus Melainabacteria</taxon>
        <taxon>Candidatus Obscuribacterales</taxon>
        <taxon>Candidatus Obscuribacteraceae</taxon>
        <taxon>Candidatus Obscuribacter</taxon>
    </lineage>
</organism>
<dbReference type="PANTHER" id="PTHR45641:SF19">
    <property type="entry name" value="NEPHROCYSTIN-3"/>
    <property type="match status" value="1"/>
</dbReference>
<comment type="caution">
    <text evidence="4">The sequence shown here is derived from an EMBL/GenBank/DDBJ whole genome shotgun (WGS) entry which is preliminary data.</text>
</comment>
<dbReference type="Pfam" id="PF13424">
    <property type="entry name" value="TPR_12"/>
    <property type="match status" value="1"/>
</dbReference>
<keyword evidence="1" id="KW-0677">Repeat</keyword>
<dbReference type="Pfam" id="PF13181">
    <property type="entry name" value="TPR_8"/>
    <property type="match status" value="1"/>
</dbReference>
<dbReference type="InterPro" id="IPR019734">
    <property type="entry name" value="TPR_rpt"/>
</dbReference>
<dbReference type="InterPro" id="IPR011990">
    <property type="entry name" value="TPR-like_helical_dom_sf"/>
</dbReference>
<evidence type="ECO:0000313" key="5">
    <source>
        <dbReference type="Proteomes" id="UP000664277"/>
    </source>
</evidence>
<dbReference type="Gene3D" id="1.25.40.10">
    <property type="entry name" value="Tetratricopeptide repeat domain"/>
    <property type="match status" value="2"/>
</dbReference>
<dbReference type="SUPFAM" id="SSF48452">
    <property type="entry name" value="TPR-like"/>
    <property type="match status" value="2"/>
</dbReference>
<reference evidence="4" key="1">
    <citation type="submission" date="2021-02" db="EMBL/GenBank/DDBJ databases">
        <title>Genome-Resolved Metagenomics of a Microbial Community Performing Photosynthetic Biological Nutrient Removal.</title>
        <authorList>
            <person name="Mcdaniel E.A."/>
        </authorList>
    </citation>
    <scope>NUCLEOTIDE SEQUENCE</scope>
    <source>
        <strain evidence="4">UWPOB_OBS1</strain>
    </source>
</reference>
<evidence type="ECO:0000256" key="3">
    <source>
        <dbReference type="SAM" id="Coils"/>
    </source>
</evidence>
<gene>
    <name evidence="4" type="ORF">J0M35_11915</name>
</gene>
<feature type="coiled-coil region" evidence="3">
    <location>
        <begin position="202"/>
        <end position="229"/>
    </location>
</feature>
<name>A0A8J7P7S3_9BACT</name>
<proteinExistence type="predicted"/>
<protein>
    <submittedName>
        <fullName evidence="4">Tetratricopeptide repeat protein</fullName>
    </submittedName>
</protein>